<name>A5E1M1_LODEL</name>
<dbReference type="Proteomes" id="UP000001996">
    <property type="component" value="Unassembled WGS sequence"/>
</dbReference>
<dbReference type="InterPro" id="IPR015943">
    <property type="entry name" value="WD40/YVTN_repeat-like_dom_sf"/>
</dbReference>
<organism evidence="3 4">
    <name type="scientific">Lodderomyces elongisporus (strain ATCC 11503 / CBS 2605 / JCM 1781 / NBRC 1676 / NRRL YB-4239)</name>
    <name type="common">Yeast</name>
    <name type="synonym">Saccharomyces elongisporus</name>
    <dbReference type="NCBI Taxonomy" id="379508"/>
    <lineage>
        <taxon>Eukaryota</taxon>
        <taxon>Fungi</taxon>
        <taxon>Dikarya</taxon>
        <taxon>Ascomycota</taxon>
        <taxon>Saccharomycotina</taxon>
        <taxon>Pichiomycetes</taxon>
        <taxon>Debaryomycetaceae</taxon>
        <taxon>Candida/Lodderomyces clade</taxon>
        <taxon>Lodderomyces</taxon>
    </lineage>
</organism>
<dbReference type="InterPro" id="IPR057780">
    <property type="entry name" value="Beta-prop_Vps41"/>
</dbReference>
<dbReference type="KEGG" id="lel:PVL30_002997"/>
<protein>
    <recommendedName>
        <fullName evidence="2">Vps41 beta-propeller domain-containing protein</fullName>
    </recommendedName>
</protein>
<sequence length="523" mass="58820">MTSSDRDESNNHNNDVPVAAGLEKNKQFDILPSNSIDQEQGNINITTDSGTTFNGSKEELLDQKGDDTQSKIPVENNLNDDNINELIFNADNELRDLDLTSKKDSDVSKSIDSMKELKRESRLKKDGGDKKEKGEEADSNSEVNEVEKDEVDEDEEDKDDNEDDEDDEYEEDEEDEDDDEDDTEPPKLKYSRMTQLPPNFFTKDPVSASTFLDDYFIFATHSGIIHICNATDFSPIRTFKAHRASVLSVYTDGTYFALASMDGTVVIGSLADAEDIIAYNFNRPVHFVVLLENYASKRSFISGGMSGEIIFSTKGWLGKKADYVYSKGSGGPIVGLYKVGDDLIVWMNDDGIHLFQISTRKIIKKVEKPEDAPRGDLYWPRMILEDPDRLVVAWGNYIWSLKISVKPKDDLETGEGSVLPVSSSGMSRILPSSASLSFRSVHEKKIEVEHIFKLEDLVCGIASFKDDLWMVLIYKPPTIVESNNESTRKKFHNPEIQLINSMTGEVEFEQELGLKDVTNLGFE</sequence>
<evidence type="ECO:0000259" key="2">
    <source>
        <dbReference type="Pfam" id="PF23411"/>
    </source>
</evidence>
<dbReference type="AlphaFoldDB" id="A5E1M1"/>
<dbReference type="GeneID" id="5232559"/>
<dbReference type="GO" id="GO:0030897">
    <property type="term" value="C:HOPS complex"/>
    <property type="evidence" value="ECO:0007669"/>
    <property type="project" value="TreeGrafter"/>
</dbReference>
<dbReference type="eggNOG" id="KOG2066">
    <property type="taxonomic scope" value="Eukaryota"/>
</dbReference>
<feature type="compositionally biased region" description="Basic and acidic residues" evidence="1">
    <location>
        <begin position="92"/>
        <end position="136"/>
    </location>
</feature>
<dbReference type="PANTHER" id="PTHR12616:SF1">
    <property type="entry name" value="VACUOLAR PROTEIN SORTING-ASSOCIATED PROTEIN 41 HOMOLOG"/>
    <property type="match status" value="1"/>
</dbReference>
<evidence type="ECO:0000313" key="3">
    <source>
        <dbReference type="EMBL" id="EDK45329.1"/>
    </source>
</evidence>
<accession>A5E1M1</accession>
<dbReference type="InterPro" id="IPR045111">
    <property type="entry name" value="Vps41/Vps8"/>
</dbReference>
<feature type="region of interest" description="Disordered" evidence="1">
    <location>
        <begin position="1"/>
        <end position="194"/>
    </location>
</feature>
<evidence type="ECO:0000256" key="1">
    <source>
        <dbReference type="SAM" id="MobiDB-lite"/>
    </source>
</evidence>
<dbReference type="GO" id="GO:0009267">
    <property type="term" value="P:cellular response to starvation"/>
    <property type="evidence" value="ECO:0007669"/>
    <property type="project" value="TreeGrafter"/>
</dbReference>
<feature type="compositionally biased region" description="Basic and acidic residues" evidence="1">
    <location>
        <begin position="1"/>
        <end position="10"/>
    </location>
</feature>
<keyword evidence="4" id="KW-1185">Reference proteome</keyword>
<reference evidence="3 4" key="1">
    <citation type="journal article" date="2009" name="Nature">
        <title>Evolution of pathogenicity and sexual reproduction in eight Candida genomes.</title>
        <authorList>
            <person name="Butler G."/>
            <person name="Rasmussen M.D."/>
            <person name="Lin M.F."/>
            <person name="Santos M.A."/>
            <person name="Sakthikumar S."/>
            <person name="Munro C.A."/>
            <person name="Rheinbay E."/>
            <person name="Grabherr M."/>
            <person name="Forche A."/>
            <person name="Reedy J.L."/>
            <person name="Agrafioti I."/>
            <person name="Arnaud M.B."/>
            <person name="Bates S."/>
            <person name="Brown A.J."/>
            <person name="Brunke S."/>
            <person name="Costanzo M.C."/>
            <person name="Fitzpatrick D.A."/>
            <person name="de Groot P.W."/>
            <person name="Harris D."/>
            <person name="Hoyer L.L."/>
            <person name="Hube B."/>
            <person name="Klis F.M."/>
            <person name="Kodira C."/>
            <person name="Lennard N."/>
            <person name="Logue M.E."/>
            <person name="Martin R."/>
            <person name="Neiman A.M."/>
            <person name="Nikolaou E."/>
            <person name="Quail M.A."/>
            <person name="Quinn J."/>
            <person name="Santos M.C."/>
            <person name="Schmitzberger F.F."/>
            <person name="Sherlock G."/>
            <person name="Shah P."/>
            <person name="Silverstein K.A."/>
            <person name="Skrzypek M.S."/>
            <person name="Soll D."/>
            <person name="Staggs R."/>
            <person name="Stansfield I."/>
            <person name="Stumpf M.P."/>
            <person name="Sudbery P.E."/>
            <person name="Srikantha T."/>
            <person name="Zeng Q."/>
            <person name="Berman J."/>
            <person name="Berriman M."/>
            <person name="Heitman J."/>
            <person name="Gow N.A."/>
            <person name="Lorenz M.C."/>
            <person name="Birren B.W."/>
            <person name="Kellis M."/>
            <person name="Cuomo C.A."/>
        </authorList>
    </citation>
    <scope>NUCLEOTIDE SEQUENCE [LARGE SCALE GENOMIC DNA]</scope>
    <source>
        <strain evidence="4">ATCC 11503 / BCRC 21390 / CBS 2605 / JCM 1781 / NBRC 1676 / NRRL YB-4239</strain>
    </source>
</reference>
<dbReference type="GO" id="GO:0006623">
    <property type="term" value="P:protein targeting to vacuole"/>
    <property type="evidence" value="ECO:0007669"/>
    <property type="project" value="InterPro"/>
</dbReference>
<feature type="compositionally biased region" description="Acidic residues" evidence="1">
    <location>
        <begin position="147"/>
        <end position="183"/>
    </location>
</feature>
<dbReference type="PANTHER" id="PTHR12616">
    <property type="entry name" value="VACUOLAR PROTEIN SORTING VPS41"/>
    <property type="match status" value="1"/>
</dbReference>
<dbReference type="OrthoDB" id="244107at2759"/>
<feature type="domain" description="Vps41 beta-propeller" evidence="2">
    <location>
        <begin position="188"/>
        <end position="522"/>
    </location>
</feature>
<dbReference type="GO" id="GO:0034058">
    <property type="term" value="P:endosomal vesicle fusion"/>
    <property type="evidence" value="ECO:0007669"/>
    <property type="project" value="TreeGrafter"/>
</dbReference>
<feature type="compositionally biased region" description="Polar residues" evidence="1">
    <location>
        <begin position="32"/>
        <end position="55"/>
    </location>
</feature>
<dbReference type="SUPFAM" id="SSF50978">
    <property type="entry name" value="WD40 repeat-like"/>
    <property type="match status" value="1"/>
</dbReference>
<evidence type="ECO:0000313" key="4">
    <source>
        <dbReference type="Proteomes" id="UP000001996"/>
    </source>
</evidence>
<dbReference type="GO" id="GO:0016236">
    <property type="term" value="P:macroautophagy"/>
    <property type="evidence" value="ECO:0007669"/>
    <property type="project" value="TreeGrafter"/>
</dbReference>
<dbReference type="GO" id="GO:0005770">
    <property type="term" value="C:late endosome"/>
    <property type="evidence" value="ECO:0007669"/>
    <property type="project" value="TreeGrafter"/>
</dbReference>
<feature type="compositionally biased region" description="Basic and acidic residues" evidence="1">
    <location>
        <begin position="56"/>
        <end position="69"/>
    </location>
</feature>
<dbReference type="InParanoid" id="A5E1M1"/>
<dbReference type="InterPro" id="IPR036322">
    <property type="entry name" value="WD40_repeat_dom_sf"/>
</dbReference>
<dbReference type="Gene3D" id="2.130.10.10">
    <property type="entry name" value="YVTN repeat-like/Quinoprotein amine dehydrogenase"/>
    <property type="match status" value="1"/>
</dbReference>
<dbReference type="VEuPathDB" id="FungiDB:LELG_03508"/>
<dbReference type="Pfam" id="PF23411">
    <property type="entry name" value="Beta-prop_Vps41"/>
    <property type="match status" value="1"/>
</dbReference>
<dbReference type="STRING" id="379508.A5E1M1"/>
<dbReference type="HOGENOM" id="CLU_520809_0_0_1"/>
<feature type="compositionally biased region" description="Low complexity" evidence="1">
    <location>
        <begin position="75"/>
        <end position="87"/>
    </location>
</feature>
<dbReference type="EMBL" id="CH981527">
    <property type="protein sequence ID" value="EDK45329.1"/>
    <property type="molecule type" value="Genomic_DNA"/>
</dbReference>
<gene>
    <name evidence="3" type="ORF">LELG_03508</name>
</gene>
<proteinExistence type="predicted"/>